<dbReference type="InterPro" id="IPR028939">
    <property type="entry name" value="P5C_Rdtase_cat_N"/>
</dbReference>
<comment type="catalytic activity">
    <reaction evidence="4">
        <text>L-proline + NADP(+) = (S)-1-pyrroline-5-carboxylate + NADPH + 2 H(+)</text>
        <dbReference type="Rhea" id="RHEA:14109"/>
        <dbReference type="ChEBI" id="CHEBI:15378"/>
        <dbReference type="ChEBI" id="CHEBI:17388"/>
        <dbReference type="ChEBI" id="CHEBI:57783"/>
        <dbReference type="ChEBI" id="CHEBI:58349"/>
        <dbReference type="ChEBI" id="CHEBI:60039"/>
        <dbReference type="EC" id="1.5.1.2"/>
    </reaction>
</comment>
<comment type="caution">
    <text evidence="8">The sequence shown here is derived from an EMBL/GenBank/DDBJ whole genome shotgun (WGS) entry which is preliminary data.</text>
</comment>
<comment type="pathway">
    <text evidence="4">Amino-acid biosynthesis; L-proline biosynthesis; L-proline from L-glutamate 5-semialdehyde: step 1/1.</text>
</comment>
<dbReference type="PANTHER" id="PTHR11645:SF0">
    <property type="entry name" value="PYRROLINE-5-CARBOXYLATE REDUCTASE 3"/>
    <property type="match status" value="1"/>
</dbReference>
<evidence type="ECO:0000259" key="6">
    <source>
        <dbReference type="Pfam" id="PF03807"/>
    </source>
</evidence>
<dbReference type="RefSeq" id="WP_388010648.1">
    <property type="nucleotide sequence ID" value="NZ_JBHUEE010000013.1"/>
</dbReference>
<feature type="domain" description="Pyrroline-5-carboxylate reductase dimerisation" evidence="7">
    <location>
        <begin position="163"/>
        <end position="267"/>
    </location>
</feature>
<evidence type="ECO:0000256" key="1">
    <source>
        <dbReference type="ARBA" id="ARBA00005525"/>
    </source>
</evidence>
<dbReference type="Gene3D" id="1.10.3730.10">
    <property type="entry name" value="ProC C-terminal domain-like"/>
    <property type="match status" value="1"/>
</dbReference>
<keyword evidence="4" id="KW-0963">Cytoplasm</keyword>
<dbReference type="EC" id="1.5.1.2" evidence="4 5"/>
<evidence type="ECO:0000256" key="3">
    <source>
        <dbReference type="ARBA" id="ARBA00023002"/>
    </source>
</evidence>
<comment type="function">
    <text evidence="4">Catalyzes the reduction of 1-pyrroline-5-carboxylate (PCA) to L-proline.</text>
</comment>
<dbReference type="InterPro" id="IPR000304">
    <property type="entry name" value="Pyrroline-COOH_reductase"/>
</dbReference>
<evidence type="ECO:0000259" key="7">
    <source>
        <dbReference type="Pfam" id="PF14748"/>
    </source>
</evidence>
<dbReference type="PANTHER" id="PTHR11645">
    <property type="entry name" value="PYRROLINE-5-CARBOXYLATE REDUCTASE"/>
    <property type="match status" value="1"/>
</dbReference>
<dbReference type="InterPro" id="IPR036291">
    <property type="entry name" value="NAD(P)-bd_dom_sf"/>
</dbReference>
<keyword evidence="9" id="KW-1185">Reference proteome</keyword>
<name>A0ABW4LBP2_9MICO</name>
<comment type="subcellular location">
    <subcellularLocation>
        <location evidence="4">Cytoplasm</location>
    </subcellularLocation>
</comment>
<evidence type="ECO:0000256" key="5">
    <source>
        <dbReference type="NCBIfam" id="TIGR00112"/>
    </source>
</evidence>
<dbReference type="Gene3D" id="3.40.50.720">
    <property type="entry name" value="NAD(P)-binding Rossmann-like Domain"/>
    <property type="match status" value="1"/>
</dbReference>
<comment type="similarity">
    <text evidence="1 4">Belongs to the pyrroline-5-carboxylate reductase family.</text>
</comment>
<keyword evidence="4" id="KW-0641">Proline biosynthesis</keyword>
<dbReference type="Proteomes" id="UP001597277">
    <property type="component" value="Unassembled WGS sequence"/>
</dbReference>
<dbReference type="EMBL" id="JBHUEE010000013">
    <property type="protein sequence ID" value="MFD1719742.1"/>
    <property type="molecule type" value="Genomic_DNA"/>
</dbReference>
<evidence type="ECO:0000256" key="4">
    <source>
        <dbReference type="HAMAP-Rule" id="MF_01925"/>
    </source>
</evidence>
<dbReference type="GO" id="GO:0004735">
    <property type="term" value="F:pyrroline-5-carboxylate reductase activity"/>
    <property type="evidence" value="ECO:0007669"/>
    <property type="project" value="UniProtKB-EC"/>
</dbReference>
<dbReference type="Pfam" id="PF03807">
    <property type="entry name" value="F420_oxidored"/>
    <property type="match status" value="1"/>
</dbReference>
<dbReference type="SUPFAM" id="SSF48179">
    <property type="entry name" value="6-phosphogluconate dehydrogenase C-terminal domain-like"/>
    <property type="match status" value="1"/>
</dbReference>
<gene>
    <name evidence="4 8" type="primary">proC</name>
    <name evidence="8" type="ORF">ACFSE6_18005</name>
</gene>
<keyword evidence="2 4" id="KW-0521">NADP</keyword>
<comment type="catalytic activity">
    <reaction evidence="4">
        <text>L-proline + NAD(+) = (S)-1-pyrroline-5-carboxylate + NADH + 2 H(+)</text>
        <dbReference type="Rhea" id="RHEA:14105"/>
        <dbReference type="ChEBI" id="CHEBI:15378"/>
        <dbReference type="ChEBI" id="CHEBI:17388"/>
        <dbReference type="ChEBI" id="CHEBI:57540"/>
        <dbReference type="ChEBI" id="CHEBI:57945"/>
        <dbReference type="ChEBI" id="CHEBI:60039"/>
        <dbReference type="EC" id="1.5.1.2"/>
    </reaction>
</comment>
<organism evidence="8 9">
    <name type="scientific">Georgenia deserti</name>
    <dbReference type="NCBI Taxonomy" id="2093781"/>
    <lineage>
        <taxon>Bacteria</taxon>
        <taxon>Bacillati</taxon>
        <taxon>Actinomycetota</taxon>
        <taxon>Actinomycetes</taxon>
        <taxon>Micrococcales</taxon>
        <taxon>Bogoriellaceae</taxon>
        <taxon>Georgenia</taxon>
    </lineage>
</organism>
<keyword evidence="3 4" id="KW-0560">Oxidoreductase</keyword>
<accession>A0ABW4LBP2</accession>
<evidence type="ECO:0000313" key="8">
    <source>
        <dbReference type="EMBL" id="MFD1719742.1"/>
    </source>
</evidence>
<proteinExistence type="inferred from homology"/>
<evidence type="ECO:0000313" key="9">
    <source>
        <dbReference type="Proteomes" id="UP001597277"/>
    </source>
</evidence>
<dbReference type="InterPro" id="IPR029036">
    <property type="entry name" value="P5CR_dimer"/>
</dbReference>
<dbReference type="InterPro" id="IPR008927">
    <property type="entry name" value="6-PGluconate_DH-like_C_sf"/>
</dbReference>
<sequence length="268" mass="26907">MRVGFLGAGNMAGAIVRGAVVGGAVAADDLAVTSAHGSARALSEETGVTALADNAELVRWVGPGGAVVVAVKPYLFAEVLEPLRAELAGAGSLVVSLAAGLTLERLESMLSDGQAVIRVMPNVNAMVGAGMAGICGNDAVRQDQLDAVVALFKSVGAATVLPERLFPAYAAIAGSAPAWTAAYVEALARAAVKNGMPKQQAVTIAAQMMLGTARTLLERELSPADLMDVVSSPGGTTIAGTVALEDAGFSAAAARAVQAAVDRDRELA</sequence>
<dbReference type="HAMAP" id="MF_01925">
    <property type="entry name" value="P5C_reductase"/>
    <property type="match status" value="1"/>
</dbReference>
<reference evidence="9" key="1">
    <citation type="journal article" date="2019" name="Int. J. Syst. Evol. Microbiol.">
        <title>The Global Catalogue of Microorganisms (GCM) 10K type strain sequencing project: providing services to taxonomists for standard genome sequencing and annotation.</title>
        <authorList>
            <consortium name="The Broad Institute Genomics Platform"/>
            <consortium name="The Broad Institute Genome Sequencing Center for Infectious Disease"/>
            <person name="Wu L."/>
            <person name="Ma J."/>
        </authorList>
    </citation>
    <scope>NUCLEOTIDE SEQUENCE [LARGE SCALE GENOMIC DNA]</scope>
    <source>
        <strain evidence="9">JCM 17130</strain>
    </source>
</reference>
<keyword evidence="4" id="KW-0028">Amino-acid biosynthesis</keyword>
<dbReference type="Pfam" id="PF14748">
    <property type="entry name" value="P5CR_dimer"/>
    <property type="match status" value="1"/>
</dbReference>
<evidence type="ECO:0000256" key="2">
    <source>
        <dbReference type="ARBA" id="ARBA00022857"/>
    </source>
</evidence>
<dbReference type="NCBIfam" id="TIGR00112">
    <property type="entry name" value="proC"/>
    <property type="match status" value="1"/>
</dbReference>
<protein>
    <recommendedName>
        <fullName evidence="4 5">Pyrroline-5-carboxylate reductase</fullName>
        <shortName evidence="4">P5C reductase</shortName>
        <shortName evidence="4">P5CR</shortName>
        <ecNumber evidence="4 5">1.5.1.2</ecNumber>
    </recommendedName>
    <alternativeName>
        <fullName evidence="4">PCA reductase</fullName>
    </alternativeName>
</protein>
<dbReference type="PIRSF" id="PIRSF000193">
    <property type="entry name" value="Pyrrol-5-carb_rd"/>
    <property type="match status" value="1"/>
</dbReference>
<dbReference type="SUPFAM" id="SSF51735">
    <property type="entry name" value="NAD(P)-binding Rossmann-fold domains"/>
    <property type="match status" value="1"/>
</dbReference>
<feature type="domain" description="Pyrroline-5-carboxylate reductase catalytic N-terminal" evidence="6">
    <location>
        <begin position="2"/>
        <end position="100"/>
    </location>
</feature>